<keyword evidence="2" id="KW-1185">Reference proteome</keyword>
<evidence type="ECO:0000313" key="1">
    <source>
        <dbReference type="EMBL" id="AWN07815.1"/>
    </source>
</evidence>
<dbReference type="GeneID" id="54992611"/>
<gene>
    <name evidence="1" type="primary">144</name>
    <name evidence="1" type="ORF">PBI_HENDRIX_144</name>
</gene>
<sequence length="123" mass="13377">MSNETDTPTASTSTAVVVPSDVLETLQNELRKAKPFPDGTIVRFVFHGIGGDHYHYAALFSGGKWWFTGHGADLEGSGSYRDAGKMKTFPRSASQSDFSAIIMTHGHRISDLELATTFTPVQL</sequence>
<name>A0A2U8UUC5_9CAUD</name>
<dbReference type="EMBL" id="MH183162">
    <property type="protein sequence ID" value="AWN07815.1"/>
    <property type="molecule type" value="Genomic_DNA"/>
</dbReference>
<dbReference type="KEGG" id="vg:54992611"/>
<accession>A0A2U8UUC5</accession>
<evidence type="ECO:0000313" key="2">
    <source>
        <dbReference type="Proteomes" id="UP000247284"/>
    </source>
</evidence>
<organism evidence="1 2">
    <name type="scientific">Microbacterium phage Hendrix</name>
    <dbReference type="NCBI Taxonomy" id="2182341"/>
    <lineage>
        <taxon>Viruses</taxon>
        <taxon>Duplodnaviria</taxon>
        <taxon>Heunggongvirae</taxon>
        <taxon>Uroviricota</taxon>
        <taxon>Caudoviricetes</taxon>
        <taxon>Rogerhendrixvirus</taxon>
        <taxon>Rogerhendrixvirus hendrix</taxon>
    </lineage>
</organism>
<reference evidence="2" key="1">
    <citation type="submission" date="2018-04" db="EMBL/GenBank/DDBJ databases">
        <authorList>
            <person name="Go L.Y."/>
            <person name="Mitchell J.A."/>
        </authorList>
    </citation>
    <scope>NUCLEOTIDE SEQUENCE [LARGE SCALE GENOMIC DNA]</scope>
</reference>
<dbReference type="Proteomes" id="UP000247284">
    <property type="component" value="Segment"/>
</dbReference>
<proteinExistence type="predicted"/>
<protein>
    <submittedName>
        <fullName evidence="1">Uncharacterized protein</fullName>
    </submittedName>
</protein>
<dbReference type="RefSeq" id="YP_009802083.1">
    <property type="nucleotide sequence ID" value="NC_047977.1"/>
</dbReference>